<keyword evidence="3" id="KW-1185">Reference proteome</keyword>
<protein>
    <submittedName>
        <fullName evidence="2">Uncharacterized protein</fullName>
    </submittedName>
</protein>
<dbReference type="AlphaFoldDB" id="A0A9E7F4T6"/>
<name>A0A9E7F4T6_9LILI</name>
<evidence type="ECO:0000313" key="2">
    <source>
        <dbReference type="EMBL" id="URD87966.1"/>
    </source>
</evidence>
<feature type="region of interest" description="Disordered" evidence="1">
    <location>
        <begin position="1"/>
        <end position="21"/>
    </location>
</feature>
<proteinExistence type="predicted"/>
<dbReference type="EMBL" id="CP097504">
    <property type="protein sequence ID" value="URD87966.1"/>
    <property type="molecule type" value="Genomic_DNA"/>
</dbReference>
<accession>A0A9E7F4T6</accession>
<reference evidence="2" key="1">
    <citation type="submission" date="2022-05" db="EMBL/GenBank/DDBJ databases">
        <title>The Musa troglodytarum L. genome provides insights into the mechanism of non-climacteric behaviour and enrichment of carotenoids.</title>
        <authorList>
            <person name="Wang J."/>
        </authorList>
    </citation>
    <scope>NUCLEOTIDE SEQUENCE</scope>
    <source>
        <tissue evidence="2">Leaf</tissue>
    </source>
</reference>
<evidence type="ECO:0000256" key="1">
    <source>
        <dbReference type="SAM" id="MobiDB-lite"/>
    </source>
</evidence>
<sequence length="40" mass="4781">MDPTEHLNGTPTFRRNPRKGHPLHLRDRFDWILPLCSSLR</sequence>
<evidence type="ECO:0000313" key="3">
    <source>
        <dbReference type="Proteomes" id="UP001055439"/>
    </source>
</evidence>
<gene>
    <name evidence="2" type="ORF">MUK42_32621</name>
</gene>
<dbReference type="Proteomes" id="UP001055439">
    <property type="component" value="Chromosome 2"/>
</dbReference>
<organism evidence="2 3">
    <name type="scientific">Musa troglodytarum</name>
    <name type="common">fe'i banana</name>
    <dbReference type="NCBI Taxonomy" id="320322"/>
    <lineage>
        <taxon>Eukaryota</taxon>
        <taxon>Viridiplantae</taxon>
        <taxon>Streptophyta</taxon>
        <taxon>Embryophyta</taxon>
        <taxon>Tracheophyta</taxon>
        <taxon>Spermatophyta</taxon>
        <taxon>Magnoliopsida</taxon>
        <taxon>Liliopsida</taxon>
        <taxon>Zingiberales</taxon>
        <taxon>Musaceae</taxon>
        <taxon>Musa</taxon>
    </lineage>
</organism>